<keyword evidence="6" id="KW-1185">Reference proteome</keyword>
<dbReference type="EMBL" id="QYYA01000001">
    <property type="protein sequence ID" value="RJG19956.1"/>
    <property type="molecule type" value="Genomic_DNA"/>
</dbReference>
<sequence>MQFAILVNAAADSPAALTALLSCKALHAHPDHQLYRLFFYSDGIHLCHRHAWRGDGDNANAAQQWQQWVQESGIHAEVCVGAAQRRGIVAGDTGHTLADGFSLVGLGQWADAMINAQRVLQFG</sequence>
<evidence type="ECO:0000256" key="3">
    <source>
        <dbReference type="ARBA" id="ARBA00022490"/>
    </source>
</evidence>
<name>A0A418Y341_9GAMM</name>
<dbReference type="InterPro" id="IPR027396">
    <property type="entry name" value="DsrEFH-like"/>
</dbReference>
<dbReference type="Gene3D" id="3.40.1260.10">
    <property type="entry name" value="DsrEFH-like"/>
    <property type="match status" value="1"/>
</dbReference>
<dbReference type="AlphaFoldDB" id="A0A418Y341"/>
<proteinExistence type="inferred from homology"/>
<dbReference type="RefSeq" id="WP_102792225.1">
    <property type="nucleotide sequence ID" value="NZ_QYYA01000001.1"/>
</dbReference>
<reference evidence="5 6" key="1">
    <citation type="submission" date="2018-09" db="EMBL/GenBank/DDBJ databases">
        <title>Alcanivorax profundi sp. nov., isolated from 1000 m-depth seawater of the Mariana Trench.</title>
        <authorList>
            <person name="Liu J."/>
        </authorList>
    </citation>
    <scope>NUCLEOTIDE SEQUENCE [LARGE SCALE GENOMIC DNA]</scope>
    <source>
        <strain evidence="5 6">MTEO17</strain>
    </source>
</reference>
<dbReference type="OrthoDB" id="9787483at2"/>
<evidence type="ECO:0000313" key="5">
    <source>
        <dbReference type="EMBL" id="RJG19956.1"/>
    </source>
</evidence>
<comment type="similarity">
    <text evidence="2">Belongs to the DsrE/TusD family.</text>
</comment>
<dbReference type="InterPro" id="IPR003787">
    <property type="entry name" value="Sulphur_relay_DsrE/F-like"/>
</dbReference>
<dbReference type="GO" id="GO:0016783">
    <property type="term" value="F:sulfurtransferase activity"/>
    <property type="evidence" value="ECO:0007669"/>
    <property type="project" value="InterPro"/>
</dbReference>
<evidence type="ECO:0000256" key="1">
    <source>
        <dbReference type="ARBA" id="ARBA00004496"/>
    </source>
</evidence>
<dbReference type="NCBIfam" id="TIGR03012">
    <property type="entry name" value="sulf_tusD_dsrE"/>
    <property type="match status" value="1"/>
</dbReference>
<keyword evidence="3" id="KW-0963">Cytoplasm</keyword>
<evidence type="ECO:0000256" key="2">
    <source>
        <dbReference type="ARBA" id="ARBA00007067"/>
    </source>
</evidence>
<dbReference type="GO" id="GO:0097163">
    <property type="term" value="F:sulfur carrier activity"/>
    <property type="evidence" value="ECO:0007669"/>
    <property type="project" value="TreeGrafter"/>
</dbReference>
<dbReference type="PANTHER" id="PTHR34874:SF3">
    <property type="entry name" value="SULFURTRANSFERASE TUSD"/>
    <property type="match status" value="1"/>
</dbReference>
<comment type="caution">
    <text evidence="5">The sequence shown here is derived from an EMBL/GenBank/DDBJ whole genome shotgun (WGS) entry which is preliminary data.</text>
</comment>
<dbReference type="PANTHER" id="PTHR34874">
    <property type="entry name" value="PROTEIN YCHN"/>
    <property type="match status" value="1"/>
</dbReference>
<gene>
    <name evidence="5" type="primary">tusD</name>
    <name evidence="5" type="ORF">D4A39_03715</name>
</gene>
<dbReference type="Proteomes" id="UP000283734">
    <property type="component" value="Unassembled WGS sequence"/>
</dbReference>
<dbReference type="SUPFAM" id="SSF75169">
    <property type="entry name" value="DsrEFH-like"/>
    <property type="match status" value="1"/>
</dbReference>
<dbReference type="InterPro" id="IPR017463">
    <property type="entry name" value="Sulphur_relay_TusD/DsrE"/>
</dbReference>
<evidence type="ECO:0000256" key="4">
    <source>
        <dbReference type="ARBA" id="ARBA00022679"/>
    </source>
</evidence>
<dbReference type="Pfam" id="PF02635">
    <property type="entry name" value="DsrE"/>
    <property type="match status" value="1"/>
</dbReference>
<evidence type="ECO:0000313" key="6">
    <source>
        <dbReference type="Proteomes" id="UP000283734"/>
    </source>
</evidence>
<dbReference type="GO" id="GO:1990228">
    <property type="term" value="C:sulfurtransferase complex"/>
    <property type="evidence" value="ECO:0007669"/>
    <property type="project" value="TreeGrafter"/>
</dbReference>
<accession>A0A418Y341</accession>
<dbReference type="GO" id="GO:0002143">
    <property type="term" value="P:tRNA wobble position uridine thiolation"/>
    <property type="evidence" value="ECO:0007669"/>
    <property type="project" value="TreeGrafter"/>
</dbReference>
<protein>
    <submittedName>
        <fullName evidence="5">Sulfurtransferase complex subunit TusD</fullName>
    </submittedName>
</protein>
<organism evidence="5 6">
    <name type="scientific">Alcanivorax profundi</name>
    <dbReference type="NCBI Taxonomy" id="2338368"/>
    <lineage>
        <taxon>Bacteria</taxon>
        <taxon>Pseudomonadati</taxon>
        <taxon>Pseudomonadota</taxon>
        <taxon>Gammaproteobacteria</taxon>
        <taxon>Oceanospirillales</taxon>
        <taxon>Alcanivoracaceae</taxon>
        <taxon>Alcanivorax</taxon>
    </lineage>
</organism>
<comment type="subcellular location">
    <subcellularLocation>
        <location evidence="1">Cytoplasm</location>
    </subcellularLocation>
</comment>
<keyword evidence="4 5" id="KW-0808">Transferase</keyword>